<dbReference type="OrthoDB" id="3844893at2759"/>
<keyword evidence="3" id="KW-1185">Reference proteome</keyword>
<dbReference type="SUPFAM" id="SSF55486">
    <property type="entry name" value="Metalloproteases ('zincins'), catalytic domain"/>
    <property type="match status" value="1"/>
</dbReference>
<dbReference type="Proteomes" id="UP000316270">
    <property type="component" value="Chromosome 13"/>
</dbReference>
<sequence length="607" mass="69204">MKTRPESTAEKKQKQDKTERVIREVKNRRIGHLSLGFLIRVSSLFNVDPTFHLDSRLVRAQRYRKCFTKLKKAELWRNGSTLHYLVQTKDVAQSLRDLLQTTLKLTWECYANIRFTEAIDLADAKNADFRIHFGAGLSSSPLGTRAKSATTHINFDFGPNALGEVTKESPIMRKILHEFGHLLGLIHEHQRPCSPLRFDLVLLRYIGARKDPNWAQSLKKDFLRMNHERIALLDLFPYDDFSIMQYNFDSLVAKSQTSQSKSHELSDKDKALMAYLYPKPSGGTMEIEHQQKLYSSRQRFLAARRSEPQALVGITAMGFRPYPSAIDLWITPTEVSGEGFQYTYSSSDARNGAISEVHYLAIDPHIKEIHVASPLMRNGHGQWPLTNDTVDFLKKIREKSLDAVTWIKQITVESSPVNGSVYLTESDSLPVVELEGAISSVVYNWLAFSSTAINIAAGRFVYGLDSSIILVSKNTFLRRPQILFGISGFSFSRGPANDHSVWFQFNILDDFKHDDQDSWGFRLNGYGCCSDCLSGVRISWVAVSREYESVSRPMPREAMANLVSQMDKKNRDEEERLEAIGRMSEDDIRAYYHRWVRGGKDHDGVTK</sequence>
<dbReference type="InterPro" id="IPR024079">
    <property type="entry name" value="MetalloPept_cat_dom_sf"/>
</dbReference>
<name>A0A517LI46_9PEZI</name>
<proteinExistence type="predicted"/>
<reference evidence="2 3" key="1">
    <citation type="submission" date="2019-07" db="EMBL/GenBank/DDBJ databases">
        <title>Finished genome of Venturia effusa.</title>
        <authorList>
            <person name="Young C.A."/>
            <person name="Cox M.P."/>
            <person name="Ganley A.R.D."/>
            <person name="David W.J."/>
        </authorList>
    </citation>
    <scope>NUCLEOTIDE SEQUENCE [LARGE SCALE GENOMIC DNA]</scope>
    <source>
        <strain evidence="3">albino</strain>
    </source>
</reference>
<dbReference type="Gene3D" id="3.40.390.10">
    <property type="entry name" value="Collagenase (Catalytic Domain)"/>
    <property type="match status" value="1"/>
</dbReference>
<evidence type="ECO:0000313" key="3">
    <source>
        <dbReference type="Proteomes" id="UP000316270"/>
    </source>
</evidence>
<dbReference type="InterPro" id="IPR001506">
    <property type="entry name" value="Peptidase_M12A"/>
</dbReference>
<dbReference type="STRING" id="50376.A0A517LI46"/>
<accession>A0A517LI46</accession>
<dbReference type="GO" id="GO:0006508">
    <property type="term" value="P:proteolysis"/>
    <property type="evidence" value="ECO:0007669"/>
    <property type="project" value="InterPro"/>
</dbReference>
<gene>
    <name evidence="2" type="ORF">FKW77_001531</name>
</gene>
<dbReference type="GO" id="GO:0004222">
    <property type="term" value="F:metalloendopeptidase activity"/>
    <property type="evidence" value="ECO:0007669"/>
    <property type="project" value="InterPro"/>
</dbReference>
<dbReference type="AlphaFoldDB" id="A0A517LI46"/>
<evidence type="ECO:0000313" key="2">
    <source>
        <dbReference type="EMBL" id="QDS75312.1"/>
    </source>
</evidence>
<evidence type="ECO:0000259" key="1">
    <source>
        <dbReference type="Pfam" id="PF01400"/>
    </source>
</evidence>
<dbReference type="Pfam" id="PF01400">
    <property type="entry name" value="Astacin"/>
    <property type="match status" value="1"/>
</dbReference>
<organism evidence="2 3">
    <name type="scientific">Venturia effusa</name>
    <dbReference type="NCBI Taxonomy" id="50376"/>
    <lineage>
        <taxon>Eukaryota</taxon>
        <taxon>Fungi</taxon>
        <taxon>Dikarya</taxon>
        <taxon>Ascomycota</taxon>
        <taxon>Pezizomycotina</taxon>
        <taxon>Dothideomycetes</taxon>
        <taxon>Pleosporomycetidae</taxon>
        <taxon>Venturiales</taxon>
        <taxon>Venturiaceae</taxon>
        <taxon>Venturia</taxon>
    </lineage>
</organism>
<protein>
    <recommendedName>
        <fullName evidence="1">Peptidase M12A domain-containing protein</fullName>
    </recommendedName>
</protein>
<dbReference type="EMBL" id="CP042197">
    <property type="protein sequence ID" value="QDS75312.1"/>
    <property type="molecule type" value="Genomic_DNA"/>
</dbReference>
<feature type="domain" description="Peptidase M12A" evidence="1">
    <location>
        <begin position="174"/>
        <end position="258"/>
    </location>
</feature>